<dbReference type="InterPro" id="IPR019180">
    <property type="entry name" value="Oxidoreductase-like_N"/>
</dbReference>
<feature type="binding site" evidence="6">
    <location>
        <position position="135"/>
    </location>
    <ligand>
        <name>FAD</name>
        <dbReference type="ChEBI" id="CHEBI:57692"/>
    </ligand>
</feature>
<dbReference type="InterPro" id="IPR008333">
    <property type="entry name" value="Cbr1-like_FAD-bd_dom"/>
</dbReference>
<dbReference type="GO" id="GO:0016491">
    <property type="term" value="F:oxidoreductase activity"/>
    <property type="evidence" value="ECO:0007669"/>
    <property type="project" value="UniProtKB-KW"/>
</dbReference>
<dbReference type="SMR" id="A0A7M7QLH1"/>
<dbReference type="InterPro" id="IPR001834">
    <property type="entry name" value="CBR-like"/>
</dbReference>
<dbReference type="FunCoup" id="A0A7M7QLH1">
    <property type="interactions" value="369"/>
</dbReference>
<comment type="cofactor">
    <cofactor evidence="1 6">
        <name>FAD</name>
        <dbReference type="ChEBI" id="CHEBI:57692"/>
    </cofactor>
</comment>
<dbReference type="CDD" id="cd06183">
    <property type="entry name" value="cyt_b5_reduct_like"/>
    <property type="match status" value="1"/>
</dbReference>
<dbReference type="InterPro" id="IPR017938">
    <property type="entry name" value="Riboflavin_synthase-like_b-brl"/>
</dbReference>
<dbReference type="Proteomes" id="UP000002358">
    <property type="component" value="Chromosome 1"/>
</dbReference>
<dbReference type="EnsemblMetazoa" id="XM_031933671">
    <property type="protein sequence ID" value="XP_031789531"/>
    <property type="gene ID" value="LOC100119693"/>
</dbReference>
<dbReference type="Gene3D" id="3.40.50.80">
    <property type="entry name" value="Nucleotide-binding domain of ferredoxin-NADP reductase (FNR) module"/>
    <property type="match status" value="1"/>
</dbReference>
<feature type="binding site" evidence="6">
    <location>
        <position position="113"/>
    </location>
    <ligand>
        <name>FAD</name>
        <dbReference type="ChEBI" id="CHEBI:57692"/>
    </ligand>
</feature>
<dbReference type="EnsemblMetazoa" id="XM_016987034">
    <property type="protein sequence ID" value="XP_016842523"/>
    <property type="gene ID" value="LOC100119693"/>
</dbReference>
<feature type="binding site" evidence="6">
    <location>
        <position position="127"/>
    </location>
    <ligand>
        <name>FAD</name>
        <dbReference type="ChEBI" id="CHEBI:57692"/>
    </ligand>
</feature>
<accession>A0A7M7QLH1</accession>
<dbReference type="KEGG" id="nvi:100119693"/>
<dbReference type="OMA" id="YSPYWTD"/>
<evidence type="ECO:0000256" key="4">
    <source>
        <dbReference type="ARBA" id="ARBA00022827"/>
    </source>
</evidence>
<dbReference type="EnsemblMetazoa" id="XM_016987029">
    <property type="protein sequence ID" value="XP_016842518"/>
    <property type="gene ID" value="LOC100119693"/>
</dbReference>
<keyword evidence="10" id="KW-1185">Reference proteome</keyword>
<keyword evidence="4 6" id="KW-0274">FAD</keyword>
<feature type="binding site" evidence="6">
    <location>
        <position position="129"/>
    </location>
    <ligand>
        <name>FAD</name>
        <dbReference type="ChEBI" id="CHEBI:57692"/>
    </ligand>
</feature>
<dbReference type="OrthoDB" id="432685at2759"/>
<evidence type="ECO:0000256" key="2">
    <source>
        <dbReference type="ARBA" id="ARBA00006105"/>
    </source>
</evidence>
<sequence>MTSSNDTETDNDRPPTPTEEDCCRNACNPCIFDVHKKLLKEWENKKLKKLKEIPHKNLLHLTQYSKFIIRDIAESSEDSIFISLHCVSESKDSVLFLNPGQHVILKLSSASKPYTPIAWTQKSLKLLIKLYPSGKASGCIRQLKKDDQVFIRGPYGDFEYQPNSYKNIIMLSIGSGIAAIYPIAVSIVENELEDTKINMISGFHSFSHVPLKNELRRLSDYWNFECTLCLCHKSTANITGVNVVNSRINKDLIDKIFSTYTPESSLVLICGTPEFNENLERIVKEKEFPHCHVFR</sequence>
<feature type="binding site" evidence="6">
    <location>
        <position position="137"/>
    </location>
    <ligand>
        <name>FAD</name>
        <dbReference type="ChEBI" id="CHEBI:57692"/>
    </ligand>
</feature>
<dbReference type="EnsemblMetazoa" id="XM_001603373">
    <property type="protein sequence ID" value="XP_001603423"/>
    <property type="gene ID" value="LOC100119693"/>
</dbReference>
<proteinExistence type="inferred from homology"/>
<dbReference type="PANTHER" id="PTHR19370:SF184">
    <property type="entry name" value="NADH-CYTOCHROME B5 REDUCTASE-LIKE"/>
    <property type="match status" value="1"/>
</dbReference>
<dbReference type="Gene3D" id="2.40.30.10">
    <property type="entry name" value="Translation factors"/>
    <property type="match status" value="1"/>
</dbReference>
<evidence type="ECO:0000256" key="5">
    <source>
        <dbReference type="ARBA" id="ARBA00023002"/>
    </source>
</evidence>
<protein>
    <recommendedName>
        <fullName evidence="8">FAD-binding FR-type domain-containing protein</fullName>
    </recommendedName>
</protein>
<feature type="binding site" evidence="6">
    <location>
        <position position="114"/>
    </location>
    <ligand>
        <name>FAD</name>
        <dbReference type="ChEBI" id="CHEBI:57692"/>
    </ligand>
</feature>
<evidence type="ECO:0000256" key="1">
    <source>
        <dbReference type="ARBA" id="ARBA00001974"/>
    </source>
</evidence>
<evidence type="ECO:0000256" key="6">
    <source>
        <dbReference type="PIRSR" id="PIRSR601834-1"/>
    </source>
</evidence>
<dbReference type="PANTHER" id="PTHR19370">
    <property type="entry name" value="NADH-CYTOCHROME B5 REDUCTASE"/>
    <property type="match status" value="1"/>
</dbReference>
<gene>
    <name evidence="9" type="primary">100119693</name>
</gene>
<keyword evidence="5" id="KW-0560">Oxidoreductase</keyword>
<dbReference type="AlphaFoldDB" id="A0A7M7QLH1"/>
<evidence type="ECO:0000313" key="10">
    <source>
        <dbReference type="Proteomes" id="UP000002358"/>
    </source>
</evidence>
<dbReference type="InterPro" id="IPR039261">
    <property type="entry name" value="FNR_nucleotide-bd"/>
</dbReference>
<evidence type="ECO:0000313" key="9">
    <source>
        <dbReference type="EnsemblMetazoa" id="XP_031789531"/>
    </source>
</evidence>
<dbReference type="InParanoid" id="A0A7M7QLH1"/>
<comment type="similarity">
    <text evidence="2">Belongs to the flavoprotein pyridine nucleotide cytochrome reductase family.</text>
</comment>
<dbReference type="Pfam" id="PF00175">
    <property type="entry name" value="NAD_binding_1"/>
    <property type="match status" value="1"/>
</dbReference>
<evidence type="ECO:0000259" key="8">
    <source>
        <dbReference type="PROSITE" id="PS51384"/>
    </source>
</evidence>
<name>A0A7M7QLH1_NASVI</name>
<feature type="domain" description="FAD-binding FR-type" evidence="8">
    <location>
        <begin position="62"/>
        <end position="161"/>
    </location>
</feature>
<reference evidence="9" key="1">
    <citation type="submission" date="2021-01" db="UniProtKB">
        <authorList>
            <consortium name="EnsemblMetazoa"/>
        </authorList>
    </citation>
    <scope>IDENTIFICATION</scope>
</reference>
<dbReference type="SUPFAM" id="SSF52343">
    <property type="entry name" value="Ferredoxin reductase-like, C-terminal NADP-linked domain"/>
    <property type="match status" value="1"/>
</dbReference>
<feature type="region of interest" description="Disordered" evidence="7">
    <location>
        <begin position="1"/>
        <end position="20"/>
    </location>
</feature>
<dbReference type="Pfam" id="PF09791">
    <property type="entry name" value="Oxidored-like"/>
    <property type="match status" value="1"/>
</dbReference>
<dbReference type="InterPro" id="IPR001433">
    <property type="entry name" value="OxRdtase_FAD/NAD-bd"/>
</dbReference>
<dbReference type="Pfam" id="PF00970">
    <property type="entry name" value="FAD_binding_6"/>
    <property type="match status" value="1"/>
</dbReference>
<evidence type="ECO:0000256" key="7">
    <source>
        <dbReference type="SAM" id="MobiDB-lite"/>
    </source>
</evidence>
<dbReference type="InterPro" id="IPR017927">
    <property type="entry name" value="FAD-bd_FR_type"/>
</dbReference>
<dbReference type="SUPFAM" id="SSF63380">
    <property type="entry name" value="Riboflavin synthase domain-like"/>
    <property type="match status" value="1"/>
</dbReference>
<dbReference type="PROSITE" id="PS51384">
    <property type="entry name" value="FAD_FR"/>
    <property type="match status" value="1"/>
</dbReference>
<organism evidence="9 10">
    <name type="scientific">Nasonia vitripennis</name>
    <name type="common">Parasitic wasp</name>
    <dbReference type="NCBI Taxonomy" id="7425"/>
    <lineage>
        <taxon>Eukaryota</taxon>
        <taxon>Metazoa</taxon>
        <taxon>Ecdysozoa</taxon>
        <taxon>Arthropoda</taxon>
        <taxon>Hexapoda</taxon>
        <taxon>Insecta</taxon>
        <taxon>Pterygota</taxon>
        <taxon>Neoptera</taxon>
        <taxon>Endopterygota</taxon>
        <taxon>Hymenoptera</taxon>
        <taxon>Apocrita</taxon>
        <taxon>Proctotrupomorpha</taxon>
        <taxon>Chalcidoidea</taxon>
        <taxon>Pteromalidae</taxon>
        <taxon>Pteromalinae</taxon>
        <taxon>Nasonia</taxon>
    </lineage>
</organism>
<keyword evidence="3 6" id="KW-0285">Flavoprotein</keyword>
<evidence type="ECO:0000256" key="3">
    <source>
        <dbReference type="ARBA" id="ARBA00022630"/>
    </source>
</evidence>